<keyword evidence="8 19" id="KW-0479">Metal-binding</keyword>
<gene>
    <name evidence="22" type="primary">copA_1</name>
    <name evidence="22" type="ORF">NCTC12218_00806</name>
</gene>
<dbReference type="GO" id="GO:0005886">
    <property type="term" value="C:plasma membrane"/>
    <property type="evidence" value="ECO:0007669"/>
    <property type="project" value="UniProtKB-SubCell"/>
</dbReference>
<dbReference type="GO" id="GO:0055070">
    <property type="term" value="P:copper ion homeostasis"/>
    <property type="evidence" value="ECO:0007669"/>
    <property type="project" value="TreeGrafter"/>
</dbReference>
<evidence type="ECO:0000256" key="16">
    <source>
        <dbReference type="ARBA" id="ARBA00023065"/>
    </source>
</evidence>
<evidence type="ECO:0000256" key="13">
    <source>
        <dbReference type="ARBA" id="ARBA00022967"/>
    </source>
</evidence>
<evidence type="ECO:0000313" key="23">
    <source>
        <dbReference type="Proteomes" id="UP000264146"/>
    </source>
</evidence>
<dbReference type="Pfam" id="PF00122">
    <property type="entry name" value="E1-E2_ATPase"/>
    <property type="match status" value="1"/>
</dbReference>
<dbReference type="PROSITE" id="PS50846">
    <property type="entry name" value="HMA_2"/>
    <property type="match status" value="1"/>
</dbReference>
<dbReference type="PRINTS" id="PR00119">
    <property type="entry name" value="CATATPASE"/>
</dbReference>
<dbReference type="PRINTS" id="PR00943">
    <property type="entry name" value="CUATPASE"/>
</dbReference>
<accession>A0A7Z7QNK2</accession>
<feature type="transmembrane region" description="Helical" evidence="19">
    <location>
        <begin position="125"/>
        <end position="147"/>
    </location>
</feature>
<dbReference type="FunFam" id="3.30.70.100:FF:000005">
    <property type="entry name" value="Copper-exporting P-type ATPase A"/>
    <property type="match status" value="1"/>
</dbReference>
<dbReference type="PANTHER" id="PTHR43520">
    <property type="entry name" value="ATP7, ISOFORM B"/>
    <property type="match status" value="1"/>
</dbReference>
<dbReference type="CDD" id="cd00371">
    <property type="entry name" value="HMA"/>
    <property type="match status" value="1"/>
</dbReference>
<dbReference type="Gene3D" id="2.70.150.10">
    <property type="entry name" value="Calcium-transporting ATPase, cytoplasmic transduction domain A"/>
    <property type="match status" value="1"/>
</dbReference>
<feature type="transmembrane region" description="Helical" evidence="19">
    <location>
        <begin position="89"/>
        <end position="113"/>
    </location>
</feature>
<dbReference type="Pfam" id="PF00702">
    <property type="entry name" value="Hydrolase"/>
    <property type="match status" value="1"/>
</dbReference>
<dbReference type="InterPro" id="IPR036412">
    <property type="entry name" value="HAD-like_sf"/>
</dbReference>
<keyword evidence="10" id="KW-0187">Copper transport</keyword>
<dbReference type="CDD" id="cd02094">
    <property type="entry name" value="P-type_ATPase_Cu-like"/>
    <property type="match status" value="1"/>
</dbReference>
<name>A0A7Z7QNK2_STASC</name>
<dbReference type="NCBIfam" id="TIGR01525">
    <property type="entry name" value="ATPase-IB_hvy"/>
    <property type="match status" value="1"/>
</dbReference>
<evidence type="ECO:0000256" key="12">
    <source>
        <dbReference type="ARBA" id="ARBA00022842"/>
    </source>
</evidence>
<dbReference type="PANTHER" id="PTHR43520:SF8">
    <property type="entry name" value="P-TYPE CU(+) TRANSPORTER"/>
    <property type="match status" value="1"/>
</dbReference>
<keyword evidence="13" id="KW-1278">Translocase</keyword>
<dbReference type="SFLD" id="SFLDS00003">
    <property type="entry name" value="Haloacid_Dehalogenase"/>
    <property type="match status" value="1"/>
</dbReference>
<keyword evidence="9 19" id="KW-0547">Nucleotide-binding</keyword>
<keyword evidence="15" id="KW-0186">Copper</keyword>
<dbReference type="Pfam" id="PF00403">
    <property type="entry name" value="HMA"/>
    <property type="match status" value="1"/>
</dbReference>
<dbReference type="NCBIfam" id="TIGR01494">
    <property type="entry name" value="ATPase_P-type"/>
    <property type="match status" value="1"/>
</dbReference>
<proteinExistence type="inferred from homology"/>
<dbReference type="PRINTS" id="PR00942">
    <property type="entry name" value="CUATPASEI"/>
</dbReference>
<dbReference type="GO" id="GO:0005507">
    <property type="term" value="F:copper ion binding"/>
    <property type="evidence" value="ECO:0007669"/>
    <property type="project" value="TreeGrafter"/>
</dbReference>
<comment type="catalytic activity">
    <reaction evidence="18">
        <text>Cu(+)(in) + ATP + H2O = Cu(+)(out) + ADP + phosphate + H(+)</text>
        <dbReference type="Rhea" id="RHEA:25792"/>
        <dbReference type="ChEBI" id="CHEBI:15377"/>
        <dbReference type="ChEBI" id="CHEBI:15378"/>
        <dbReference type="ChEBI" id="CHEBI:30616"/>
        <dbReference type="ChEBI" id="CHEBI:43474"/>
        <dbReference type="ChEBI" id="CHEBI:49552"/>
        <dbReference type="ChEBI" id="CHEBI:456216"/>
        <dbReference type="EC" id="7.2.2.8"/>
    </reaction>
</comment>
<evidence type="ECO:0000256" key="19">
    <source>
        <dbReference type="RuleBase" id="RU362081"/>
    </source>
</evidence>
<keyword evidence="14 19" id="KW-1133">Transmembrane helix</keyword>
<feature type="domain" description="HMA" evidence="20">
    <location>
        <begin position="2"/>
        <end position="68"/>
    </location>
</feature>
<dbReference type="EMBL" id="UHEF01000001">
    <property type="protein sequence ID" value="SUM87867.1"/>
    <property type="molecule type" value="Genomic_DNA"/>
</dbReference>
<dbReference type="InterPro" id="IPR027256">
    <property type="entry name" value="P-typ_ATPase_IB"/>
</dbReference>
<evidence type="ECO:0000256" key="5">
    <source>
        <dbReference type="ARBA" id="ARBA00022475"/>
    </source>
</evidence>
<dbReference type="GO" id="GO:0140581">
    <property type="term" value="F:P-type monovalent copper transporter activity"/>
    <property type="evidence" value="ECO:0007669"/>
    <property type="project" value="UniProtKB-EC"/>
</dbReference>
<dbReference type="EMBL" id="LR962863">
    <property type="protein sequence ID" value="CAD7359205.1"/>
    <property type="molecule type" value="Genomic_DNA"/>
</dbReference>
<dbReference type="Gene3D" id="3.30.70.100">
    <property type="match status" value="1"/>
</dbReference>
<evidence type="ECO:0000256" key="10">
    <source>
        <dbReference type="ARBA" id="ARBA00022796"/>
    </source>
</evidence>
<feature type="transmembrane region" description="Helical" evidence="19">
    <location>
        <begin position="345"/>
        <end position="364"/>
    </location>
</feature>
<dbReference type="InterPro" id="IPR017969">
    <property type="entry name" value="Heavy-metal-associated_CS"/>
</dbReference>
<dbReference type="SUPFAM" id="SSF56784">
    <property type="entry name" value="HAD-like"/>
    <property type="match status" value="1"/>
</dbReference>
<evidence type="ECO:0000256" key="14">
    <source>
        <dbReference type="ARBA" id="ARBA00022989"/>
    </source>
</evidence>
<dbReference type="InterPro" id="IPR018303">
    <property type="entry name" value="ATPase_P-typ_P_site"/>
</dbReference>
<dbReference type="InterPro" id="IPR044492">
    <property type="entry name" value="P_typ_ATPase_HD_dom"/>
</dbReference>
<evidence type="ECO:0000256" key="2">
    <source>
        <dbReference type="ARBA" id="ARBA00006024"/>
    </source>
</evidence>
<dbReference type="FunFam" id="2.70.150.10:FF:000020">
    <property type="entry name" value="Copper-exporting P-type ATPase A"/>
    <property type="match status" value="1"/>
</dbReference>
<comment type="subcellular location">
    <subcellularLocation>
        <location evidence="1">Cell membrane</location>
        <topology evidence="1">Multi-pass membrane protein</topology>
    </subcellularLocation>
</comment>
<dbReference type="InterPro" id="IPR008250">
    <property type="entry name" value="ATPase_P-typ_transduc_dom_A_sf"/>
</dbReference>
<evidence type="ECO:0000256" key="1">
    <source>
        <dbReference type="ARBA" id="ARBA00004651"/>
    </source>
</evidence>
<sequence>MAQETFKISGMTCAACSSRIERVLDREEGIDQVSVNLVMEKGTVTFDPNQISIEEIYERVAKIGYQAFPMETKKEADQRKHDELKRQKYKFIVSLVLALPLLYTMFAHFSFLSFIPVPDLLLNPWFQLILATPIQFVLGWQFYVGAYKSLTNKSANMDVLVAMGTSAAYFYSIYLMFTTPHHHGHSHTPLYFETSAILITLILLGKYFEKRAKGHASDAISKLAALQVRDAEVERHGETEMLPIEDIRVGDIVRVRTGQQIPLDGEIIEGETTINESMLTGESIPVEKTVGDQVIGSTINQTNFIKLKVTHVGEDLILNQIIKVVEDAQNDKPQIQRLADKISNIFVPSVIAIALVTFLIWYLVITPFQLTESLEIFIAVIVIACPCALGLATPTSIMVGSGRAAEAGILFKTAESLEQTKHVDTIVFDKTGTLTHGEPEVVHVIDYMEDESLGAYIKSMEAQSEHPLSKALVQHFKDAQTLDVQQYQTHAGNGISGVIQNQHIRIGSVRFISENVQLMESEYTQVRDLEQQGSTVVGMTIDNQLAMLMALRDEPKEDAQTVLNQLSENHELIMLSGDSEQTARAIGHELGIDRIISEVKPDEKSKVIRDLQSEGKRVMMVGDGINDAPALMTSDIGVAMGSGSDIALESADIALVKNKLASIAEALKLSHLTIKNIKQNLFFAFCYNLIGIPIAAAGFLAPWVAGAAMAFSSVSVVINALRLKNIKNNFCKFKLWCSNMSKFGVI</sequence>
<keyword evidence="11 19" id="KW-0067">ATP-binding</keyword>
<evidence type="ECO:0000313" key="22">
    <source>
        <dbReference type="EMBL" id="SUM87867.1"/>
    </source>
</evidence>
<dbReference type="SUPFAM" id="SSF55008">
    <property type="entry name" value="HMA, heavy metal-associated domain"/>
    <property type="match status" value="1"/>
</dbReference>
<organism evidence="22">
    <name type="scientific">Staphylococcus schleiferi</name>
    <dbReference type="NCBI Taxonomy" id="1295"/>
    <lineage>
        <taxon>Bacteria</taxon>
        <taxon>Bacillati</taxon>
        <taxon>Bacillota</taxon>
        <taxon>Bacilli</taxon>
        <taxon>Bacillales</taxon>
        <taxon>Staphylococcaceae</taxon>
        <taxon>Staphylococcus</taxon>
    </lineage>
</organism>
<evidence type="ECO:0000256" key="15">
    <source>
        <dbReference type="ARBA" id="ARBA00023008"/>
    </source>
</evidence>
<dbReference type="GO" id="GO:0016887">
    <property type="term" value="F:ATP hydrolysis activity"/>
    <property type="evidence" value="ECO:0007669"/>
    <property type="project" value="InterPro"/>
</dbReference>
<keyword evidence="7 19" id="KW-0812">Transmembrane</keyword>
<dbReference type="GO" id="GO:0043682">
    <property type="term" value="F:P-type divalent copper transporter activity"/>
    <property type="evidence" value="ECO:0007669"/>
    <property type="project" value="TreeGrafter"/>
</dbReference>
<dbReference type="SUPFAM" id="SSF81653">
    <property type="entry name" value="Calcium ATPase, transduction domain A"/>
    <property type="match status" value="1"/>
</dbReference>
<keyword evidence="5 19" id="KW-1003">Cell membrane</keyword>
<dbReference type="AlphaFoldDB" id="A0A7Z7QNK2"/>
<reference evidence="21 23" key="2">
    <citation type="submission" date="2020-11" db="EMBL/GenBank/DDBJ databases">
        <authorList>
            <consortium name="Pathogen Informatics"/>
        </authorList>
    </citation>
    <scope>NUCLEOTIDE SEQUENCE [LARGE SCALE GENOMIC DNA]</scope>
    <source>
        <strain evidence="21 23">NCTC12218</strain>
    </source>
</reference>
<evidence type="ECO:0000256" key="3">
    <source>
        <dbReference type="ARBA" id="ARBA00012517"/>
    </source>
</evidence>
<dbReference type="InterPro" id="IPR001757">
    <property type="entry name" value="P_typ_ATPase"/>
</dbReference>
<dbReference type="PROSITE" id="PS00154">
    <property type="entry name" value="ATPASE_E1_E2"/>
    <property type="match status" value="1"/>
</dbReference>
<dbReference type="InterPro" id="IPR023298">
    <property type="entry name" value="ATPase_P-typ_TM_dom_sf"/>
</dbReference>
<comment type="similarity">
    <text evidence="2 19">Belongs to the cation transport ATPase (P-type) (TC 3.A.3) family. Type IB subfamily.</text>
</comment>
<dbReference type="EC" id="7.2.2.8" evidence="3"/>
<evidence type="ECO:0000256" key="11">
    <source>
        <dbReference type="ARBA" id="ARBA00022840"/>
    </source>
</evidence>
<keyword evidence="12" id="KW-0460">Magnesium</keyword>
<reference evidence="22" key="1">
    <citation type="submission" date="2018-06" db="EMBL/GenBank/DDBJ databases">
        <authorList>
            <consortium name="Pathogen Informatics"/>
            <person name="Doyle S."/>
        </authorList>
    </citation>
    <scope>NUCLEOTIDE SEQUENCE [LARGE SCALE GENOMIC DNA]</scope>
    <source>
        <strain evidence="22">NCTC12218</strain>
    </source>
</reference>
<keyword evidence="16" id="KW-0406">Ion transport</keyword>
<feature type="transmembrane region" description="Helical" evidence="19">
    <location>
        <begin position="376"/>
        <end position="393"/>
    </location>
</feature>
<evidence type="ECO:0000256" key="4">
    <source>
        <dbReference type="ARBA" id="ARBA00022448"/>
    </source>
</evidence>
<feature type="transmembrane region" description="Helical" evidence="19">
    <location>
        <begin position="681"/>
        <end position="700"/>
    </location>
</feature>
<dbReference type="NCBIfam" id="TIGR01511">
    <property type="entry name" value="ATPase-IB1_Cu"/>
    <property type="match status" value="1"/>
</dbReference>
<feature type="transmembrane region" description="Helical" evidence="19">
    <location>
        <begin position="706"/>
        <end position="723"/>
    </location>
</feature>
<keyword evidence="6" id="KW-0597">Phosphoprotein</keyword>
<dbReference type="GO" id="GO:0005524">
    <property type="term" value="F:ATP binding"/>
    <property type="evidence" value="ECO:0007669"/>
    <property type="project" value="UniProtKB-UniRule"/>
</dbReference>
<keyword evidence="4" id="KW-0813">Transport</keyword>
<feature type="transmembrane region" description="Helical" evidence="19">
    <location>
        <begin position="159"/>
        <end position="177"/>
    </location>
</feature>
<evidence type="ECO:0000259" key="20">
    <source>
        <dbReference type="PROSITE" id="PS50846"/>
    </source>
</evidence>
<evidence type="ECO:0000256" key="7">
    <source>
        <dbReference type="ARBA" id="ARBA00022692"/>
    </source>
</evidence>
<feature type="transmembrane region" description="Helical" evidence="19">
    <location>
        <begin position="189"/>
        <end position="208"/>
    </location>
</feature>
<evidence type="ECO:0000256" key="6">
    <source>
        <dbReference type="ARBA" id="ARBA00022553"/>
    </source>
</evidence>
<dbReference type="PROSITE" id="PS01047">
    <property type="entry name" value="HMA_1"/>
    <property type="match status" value="1"/>
</dbReference>
<dbReference type="Gene3D" id="3.40.50.1000">
    <property type="entry name" value="HAD superfamily/HAD-like"/>
    <property type="match status" value="1"/>
</dbReference>
<evidence type="ECO:0000256" key="8">
    <source>
        <dbReference type="ARBA" id="ARBA00022723"/>
    </source>
</evidence>
<keyword evidence="22" id="KW-0378">Hydrolase</keyword>
<dbReference type="InterPro" id="IPR036163">
    <property type="entry name" value="HMA_dom_sf"/>
</dbReference>
<evidence type="ECO:0000256" key="18">
    <source>
        <dbReference type="ARBA" id="ARBA00049289"/>
    </source>
</evidence>
<dbReference type="SFLD" id="SFLDG00002">
    <property type="entry name" value="C1.7:_P-type_atpase_like"/>
    <property type="match status" value="1"/>
</dbReference>
<keyword evidence="17 19" id="KW-0472">Membrane</keyword>
<dbReference type="InterPro" id="IPR059000">
    <property type="entry name" value="ATPase_P-type_domA"/>
</dbReference>
<protein>
    <recommendedName>
        <fullName evidence="3">P-type Cu(+) transporter</fullName>
        <ecNumber evidence="3">7.2.2.8</ecNumber>
    </recommendedName>
</protein>
<dbReference type="SFLD" id="SFLDF00027">
    <property type="entry name" value="p-type_atpase"/>
    <property type="match status" value="1"/>
</dbReference>
<dbReference type="InterPro" id="IPR023214">
    <property type="entry name" value="HAD_sf"/>
</dbReference>
<dbReference type="Proteomes" id="UP000264146">
    <property type="component" value="Chromosome"/>
</dbReference>
<evidence type="ECO:0000256" key="17">
    <source>
        <dbReference type="ARBA" id="ARBA00023136"/>
    </source>
</evidence>
<evidence type="ECO:0000313" key="21">
    <source>
        <dbReference type="EMBL" id="CAD7359205.1"/>
    </source>
</evidence>
<dbReference type="SUPFAM" id="SSF81665">
    <property type="entry name" value="Calcium ATPase, transmembrane domain M"/>
    <property type="match status" value="1"/>
</dbReference>
<evidence type="ECO:0000256" key="9">
    <source>
        <dbReference type="ARBA" id="ARBA00022741"/>
    </source>
</evidence>
<dbReference type="InterPro" id="IPR006121">
    <property type="entry name" value="HMA_dom"/>
</dbReference>
<dbReference type="InterPro" id="IPR023299">
    <property type="entry name" value="ATPase_P-typ_cyto_dom_N"/>
</dbReference>
<dbReference type="RefSeq" id="WP_126496000.1">
    <property type="nucleotide sequence ID" value="NZ_LR962863.1"/>
</dbReference>
<dbReference type="Gene3D" id="3.40.1110.10">
    <property type="entry name" value="Calcium-transporting ATPase, cytoplasmic domain N"/>
    <property type="match status" value="1"/>
</dbReference>